<feature type="region of interest" description="Disordered" evidence="1">
    <location>
        <begin position="1"/>
        <end position="58"/>
    </location>
</feature>
<dbReference type="EMBL" id="CAJOBH010142767">
    <property type="protein sequence ID" value="CAF4813130.1"/>
    <property type="molecule type" value="Genomic_DNA"/>
</dbReference>
<dbReference type="EMBL" id="CAJOBI010169581">
    <property type="protein sequence ID" value="CAF4883680.1"/>
    <property type="molecule type" value="Genomic_DNA"/>
</dbReference>
<proteinExistence type="predicted"/>
<dbReference type="Proteomes" id="UP000681720">
    <property type="component" value="Unassembled WGS sequence"/>
</dbReference>
<dbReference type="EMBL" id="CAJOBH010139232">
    <property type="protein sequence ID" value="CAF4796832.1"/>
    <property type="molecule type" value="Genomic_DNA"/>
</dbReference>
<organism evidence="2 7">
    <name type="scientific">Rotaria magnacalcarata</name>
    <dbReference type="NCBI Taxonomy" id="392030"/>
    <lineage>
        <taxon>Eukaryota</taxon>
        <taxon>Metazoa</taxon>
        <taxon>Spiralia</taxon>
        <taxon>Gnathifera</taxon>
        <taxon>Rotifera</taxon>
        <taxon>Eurotatoria</taxon>
        <taxon>Bdelloidea</taxon>
        <taxon>Philodinida</taxon>
        <taxon>Philodinidae</taxon>
        <taxon>Rotaria</taxon>
    </lineage>
</organism>
<evidence type="ECO:0000313" key="2">
    <source>
        <dbReference type="EMBL" id="CAF4657214.1"/>
    </source>
</evidence>
<evidence type="ECO:0000313" key="4">
    <source>
        <dbReference type="EMBL" id="CAF4796832.1"/>
    </source>
</evidence>
<evidence type="ECO:0000313" key="7">
    <source>
        <dbReference type="Proteomes" id="UP000681720"/>
    </source>
</evidence>
<evidence type="ECO:0000313" key="5">
    <source>
        <dbReference type="EMBL" id="CAF4813130.1"/>
    </source>
</evidence>
<dbReference type="Proteomes" id="UP000681967">
    <property type="component" value="Unassembled WGS sequence"/>
</dbReference>
<dbReference type="EMBL" id="CAJOBJ010144525">
    <property type="protein sequence ID" value="CAF4778065.1"/>
    <property type="molecule type" value="Genomic_DNA"/>
</dbReference>
<evidence type="ECO:0000256" key="1">
    <source>
        <dbReference type="SAM" id="MobiDB-lite"/>
    </source>
</evidence>
<feature type="non-terminal residue" evidence="2">
    <location>
        <position position="1"/>
    </location>
</feature>
<gene>
    <name evidence="4" type="ORF">BYL167_LOCUS47966</name>
    <name evidence="5" type="ORF">BYL167_LOCUS48649</name>
    <name evidence="2" type="ORF">GIL414_LOCUS41324</name>
    <name evidence="3" type="ORF">GIL414_LOCUS46224</name>
    <name evidence="6" type="ORF">SMN809_LOCUS50934</name>
</gene>
<comment type="caution">
    <text evidence="2">The sequence shown here is derived from an EMBL/GenBank/DDBJ whole genome shotgun (WGS) entry which is preliminary data.</text>
</comment>
<protein>
    <submittedName>
        <fullName evidence="2">Uncharacterized protein</fullName>
    </submittedName>
</protein>
<accession>A0A8S2ZSX7</accession>
<dbReference type="EMBL" id="CAJOBJ010116853">
    <property type="protein sequence ID" value="CAF4657214.1"/>
    <property type="molecule type" value="Genomic_DNA"/>
</dbReference>
<evidence type="ECO:0000313" key="3">
    <source>
        <dbReference type="EMBL" id="CAF4778065.1"/>
    </source>
</evidence>
<dbReference type="Proteomes" id="UP000676336">
    <property type="component" value="Unassembled WGS sequence"/>
</dbReference>
<sequence length="58" mass="6086">LNSNGELSSSMTSSNLSTSLSEHERPSLPPPPPVSSSSSSTINNCHEVIVTDADLRSM</sequence>
<dbReference type="AlphaFoldDB" id="A0A8S2ZSX7"/>
<feature type="compositionally biased region" description="Low complexity" evidence="1">
    <location>
        <begin position="1"/>
        <end position="20"/>
    </location>
</feature>
<name>A0A8S2ZSX7_9BILA</name>
<evidence type="ECO:0000313" key="6">
    <source>
        <dbReference type="EMBL" id="CAF4883680.1"/>
    </source>
</evidence>
<reference evidence="2" key="1">
    <citation type="submission" date="2021-02" db="EMBL/GenBank/DDBJ databases">
        <authorList>
            <person name="Nowell W R."/>
        </authorList>
    </citation>
    <scope>NUCLEOTIDE SEQUENCE</scope>
</reference>